<feature type="transmembrane region" description="Helical" evidence="1">
    <location>
        <begin position="12"/>
        <end position="32"/>
    </location>
</feature>
<feature type="domain" description="DUF1559" evidence="2">
    <location>
        <begin position="33"/>
        <end position="273"/>
    </location>
</feature>
<evidence type="ECO:0000259" key="2">
    <source>
        <dbReference type="Pfam" id="PF07596"/>
    </source>
</evidence>
<dbReference type="STRING" id="980251.GCA_001642875_01248"/>
<evidence type="ECO:0000313" key="4">
    <source>
        <dbReference type="Proteomes" id="UP000322214"/>
    </source>
</evidence>
<evidence type="ECO:0000313" key="3">
    <source>
        <dbReference type="EMBL" id="QEG24404.1"/>
    </source>
</evidence>
<dbReference type="InterPro" id="IPR012902">
    <property type="entry name" value="N_methyl_site"/>
</dbReference>
<keyword evidence="4" id="KW-1185">Reference proteome</keyword>
<protein>
    <submittedName>
        <fullName evidence="3">Type II secretion system protein G</fullName>
    </submittedName>
</protein>
<sequence>MSSRRNKGFTLVELLVVIAIIGILIGMLLPAVQQVREAARRTDSMNRLRQITLATHSYESSHMEFPPSVVTVGGQSKIRGSIFLQILPYIEQQNLLNQTIDTGDYYGVYREKVSFYANPCDVSLGAGGTIEHTPWGEYGLIGYGANYQALGHIRGTTSDVDKMLRGFGNLTDGSSNTVFFAERYMSMRNAAADSNNDNWYYNIWAYGEEYWYEWNPVFGAYPEDTENPEIAHRFQVLPTEGNADATVDPLKAHAPRSSGILTAYGDGSTHMIQAGVADEIWWAALTPAGGEVLDARQ</sequence>
<keyword evidence="1" id="KW-0812">Transmembrane</keyword>
<keyword evidence="1" id="KW-0472">Membrane</keyword>
<dbReference type="PROSITE" id="PS00409">
    <property type="entry name" value="PROKAR_NTER_METHYL"/>
    <property type="match status" value="1"/>
</dbReference>
<proteinExistence type="predicted"/>
<dbReference type="SUPFAM" id="SSF54523">
    <property type="entry name" value="Pili subunits"/>
    <property type="match status" value="1"/>
</dbReference>
<dbReference type="RefSeq" id="WP_162273937.1">
    <property type="nucleotide sequence ID" value="NZ_CP042912.1"/>
</dbReference>
<dbReference type="AlphaFoldDB" id="A0A5B9PDL1"/>
<reference evidence="3 4" key="1">
    <citation type="submission" date="2019-08" db="EMBL/GenBank/DDBJ databases">
        <title>Deep-cultivation of Planctomycetes and their phenomic and genomic characterization uncovers novel biology.</title>
        <authorList>
            <person name="Wiegand S."/>
            <person name="Jogler M."/>
            <person name="Boedeker C."/>
            <person name="Pinto D."/>
            <person name="Vollmers J."/>
            <person name="Rivas-Marin E."/>
            <person name="Kohn T."/>
            <person name="Peeters S.H."/>
            <person name="Heuer A."/>
            <person name="Rast P."/>
            <person name="Oberbeckmann S."/>
            <person name="Bunk B."/>
            <person name="Jeske O."/>
            <person name="Meyerdierks A."/>
            <person name="Storesund J.E."/>
            <person name="Kallscheuer N."/>
            <person name="Luecker S."/>
            <person name="Lage O.M."/>
            <person name="Pohl T."/>
            <person name="Merkel B.J."/>
            <person name="Hornburger P."/>
            <person name="Mueller R.-W."/>
            <person name="Bruemmer F."/>
            <person name="Labrenz M."/>
            <person name="Spormann A.M."/>
            <person name="Op den Camp H."/>
            <person name="Overmann J."/>
            <person name="Amann R."/>
            <person name="Jetten M.S.M."/>
            <person name="Mascher T."/>
            <person name="Medema M.H."/>
            <person name="Devos D.P."/>
            <person name="Kaster A.-K."/>
            <person name="Ovreas L."/>
            <person name="Rohde M."/>
            <person name="Galperin M.Y."/>
            <person name="Jogler C."/>
        </authorList>
    </citation>
    <scope>NUCLEOTIDE SEQUENCE [LARGE SCALE GENOMIC DNA]</scope>
    <source>
        <strain evidence="3 4">FC18</strain>
    </source>
</reference>
<dbReference type="InterPro" id="IPR011453">
    <property type="entry name" value="DUF1559"/>
</dbReference>
<dbReference type="PANTHER" id="PTHR30093:SF2">
    <property type="entry name" value="TYPE II SECRETION SYSTEM PROTEIN H"/>
    <property type="match status" value="1"/>
</dbReference>
<accession>A0A5B9PDL1</accession>
<dbReference type="Gene3D" id="3.30.700.10">
    <property type="entry name" value="Glycoprotein, Type 4 Pilin"/>
    <property type="match status" value="1"/>
</dbReference>
<organism evidence="3 4">
    <name type="scientific">Mariniblastus fucicola</name>
    <dbReference type="NCBI Taxonomy" id="980251"/>
    <lineage>
        <taxon>Bacteria</taxon>
        <taxon>Pseudomonadati</taxon>
        <taxon>Planctomycetota</taxon>
        <taxon>Planctomycetia</taxon>
        <taxon>Pirellulales</taxon>
        <taxon>Pirellulaceae</taxon>
        <taxon>Mariniblastus</taxon>
    </lineage>
</organism>
<name>A0A5B9PDL1_9BACT</name>
<dbReference type="Pfam" id="PF07596">
    <property type="entry name" value="SBP_bac_10"/>
    <property type="match status" value="1"/>
</dbReference>
<dbReference type="Pfam" id="PF07963">
    <property type="entry name" value="N_methyl"/>
    <property type="match status" value="1"/>
</dbReference>
<dbReference type="NCBIfam" id="TIGR02532">
    <property type="entry name" value="IV_pilin_GFxxxE"/>
    <property type="match status" value="1"/>
</dbReference>
<dbReference type="KEGG" id="mff:MFFC18_43230"/>
<dbReference type="PANTHER" id="PTHR30093">
    <property type="entry name" value="GENERAL SECRETION PATHWAY PROTEIN G"/>
    <property type="match status" value="1"/>
</dbReference>
<gene>
    <name evidence="3" type="primary">xcpT_7</name>
    <name evidence="3" type="ORF">MFFC18_43230</name>
</gene>
<dbReference type="EMBL" id="CP042912">
    <property type="protein sequence ID" value="QEG24404.1"/>
    <property type="molecule type" value="Genomic_DNA"/>
</dbReference>
<evidence type="ECO:0000256" key="1">
    <source>
        <dbReference type="SAM" id="Phobius"/>
    </source>
</evidence>
<keyword evidence="1" id="KW-1133">Transmembrane helix</keyword>
<dbReference type="Proteomes" id="UP000322214">
    <property type="component" value="Chromosome"/>
</dbReference>
<dbReference type="InterPro" id="IPR045584">
    <property type="entry name" value="Pilin-like"/>
</dbReference>